<dbReference type="HOGENOM" id="CLU_2840267_0_0_4"/>
<name>A1KA41_AZOSB</name>
<accession>A1KA41</accession>
<reference evidence="1 2" key="1">
    <citation type="journal article" date="2006" name="Nat. Biotechnol.">
        <title>Complete genome of the mutualistic, N2-fixing grass endophyte Azoarcus sp. strain BH72.</title>
        <authorList>
            <person name="Krause A."/>
            <person name="Ramakumar A."/>
            <person name="Bartels D."/>
            <person name="Battistoni F."/>
            <person name="Bekel T."/>
            <person name="Boch J."/>
            <person name="Boehm M."/>
            <person name="Friedrich F."/>
            <person name="Hurek T."/>
            <person name="Krause L."/>
            <person name="Linke B."/>
            <person name="McHardy A.C."/>
            <person name="Sarkar A."/>
            <person name="Schneiker S."/>
            <person name="Syed A.A."/>
            <person name="Thauer R."/>
            <person name="Vorhoelter F.-J."/>
            <person name="Weidner S."/>
            <person name="Puehler A."/>
            <person name="Reinhold-Hurek B."/>
            <person name="Kaiser O."/>
            <person name="Goesmann A."/>
        </authorList>
    </citation>
    <scope>NUCLEOTIDE SEQUENCE [LARGE SCALE GENOMIC DNA]</scope>
    <source>
        <strain evidence="1 2">BH72</strain>
    </source>
</reference>
<organism evidence="1 2">
    <name type="scientific">Azoarcus sp. (strain BH72)</name>
    <dbReference type="NCBI Taxonomy" id="418699"/>
    <lineage>
        <taxon>Bacteria</taxon>
        <taxon>Pseudomonadati</taxon>
        <taxon>Pseudomonadota</taxon>
        <taxon>Betaproteobacteria</taxon>
        <taxon>Rhodocyclales</taxon>
        <taxon>Zoogloeaceae</taxon>
        <taxon>Azoarcus</taxon>
    </lineage>
</organism>
<dbReference type="KEGG" id="azo:azo3080"/>
<dbReference type="EMBL" id="AM406670">
    <property type="protein sequence ID" value="CAL95697.1"/>
    <property type="molecule type" value="Genomic_DNA"/>
</dbReference>
<dbReference type="KEGG" id="aoa:dqs_3215"/>
<proteinExistence type="predicted"/>
<keyword evidence="2" id="KW-1185">Reference proteome</keyword>
<dbReference type="Proteomes" id="UP000002588">
    <property type="component" value="Chromosome"/>
</dbReference>
<gene>
    <name evidence="1" type="ordered locus">azo3080</name>
</gene>
<evidence type="ECO:0000313" key="2">
    <source>
        <dbReference type="Proteomes" id="UP000002588"/>
    </source>
</evidence>
<sequence>MNEFYVEKRANENDAHVVHKGNCPSLPEMSKLHFIGVRNNSSAPLREAAHYWYSASAPCPVCMAG</sequence>
<protein>
    <submittedName>
        <fullName evidence="1">Uncharacterized protein</fullName>
    </submittedName>
</protein>
<dbReference type="OrthoDB" id="47198at2"/>
<dbReference type="AlphaFoldDB" id="A1KA41"/>
<evidence type="ECO:0000313" key="1">
    <source>
        <dbReference type="EMBL" id="CAL95697.1"/>
    </source>
</evidence>
<dbReference type="RefSeq" id="WP_011766805.1">
    <property type="nucleotide sequence ID" value="NC_008702.1"/>
</dbReference>